<accession>A0A6N8J3L3</accession>
<dbReference type="Proteomes" id="UP000469385">
    <property type="component" value="Unassembled WGS sequence"/>
</dbReference>
<sequence>MKFGPSRDNGFAKDLVERLTKELPPTLIETRRKVLSVNKVTRQLEKTFQAAAAYQRENRLGFIRRAFLANGFRWGLKNAGYPDDFIDVAVEGLVVELSKPTRSAPSDPS</sequence>
<keyword evidence="2" id="KW-1185">Reference proteome</keyword>
<name>A0A6N8J3L3_9BURK</name>
<dbReference type="AlphaFoldDB" id="A0A6N8J3L3"/>
<comment type="caution">
    <text evidence="1">The sequence shown here is derived from an EMBL/GenBank/DDBJ whole genome shotgun (WGS) entry which is preliminary data.</text>
</comment>
<reference evidence="1 2" key="1">
    <citation type="submission" date="2019-12" db="EMBL/GenBank/DDBJ databases">
        <authorList>
            <person name="Huq M.A."/>
        </authorList>
    </citation>
    <scope>NUCLEOTIDE SEQUENCE [LARGE SCALE GENOMIC DNA]</scope>
    <source>
        <strain evidence="1 2">MAH-25</strain>
    </source>
</reference>
<proteinExistence type="predicted"/>
<evidence type="ECO:0000313" key="1">
    <source>
        <dbReference type="EMBL" id="MVQ32853.1"/>
    </source>
</evidence>
<gene>
    <name evidence="1" type="ORF">GON04_25595</name>
</gene>
<protein>
    <submittedName>
        <fullName evidence="1">Uncharacterized protein</fullName>
    </submittedName>
</protein>
<organism evidence="1 2">
    <name type="scientific">Ramlibacter pinisoli</name>
    <dbReference type="NCBI Taxonomy" id="2682844"/>
    <lineage>
        <taxon>Bacteria</taxon>
        <taxon>Pseudomonadati</taxon>
        <taxon>Pseudomonadota</taxon>
        <taxon>Betaproteobacteria</taxon>
        <taxon>Burkholderiales</taxon>
        <taxon>Comamonadaceae</taxon>
        <taxon>Ramlibacter</taxon>
    </lineage>
</organism>
<dbReference type="EMBL" id="WSEL01000011">
    <property type="protein sequence ID" value="MVQ32853.1"/>
    <property type="molecule type" value="Genomic_DNA"/>
</dbReference>
<dbReference type="RefSeq" id="WP_157400962.1">
    <property type="nucleotide sequence ID" value="NZ_WSEL01000011.1"/>
</dbReference>
<evidence type="ECO:0000313" key="2">
    <source>
        <dbReference type="Proteomes" id="UP000469385"/>
    </source>
</evidence>